<feature type="transmembrane region" description="Helical" evidence="12">
    <location>
        <begin position="170"/>
        <end position="190"/>
    </location>
</feature>
<dbReference type="InterPro" id="IPR022919">
    <property type="entry name" value="Pept_M48_protease_HtpX"/>
</dbReference>
<name>A0A7C1FH24_9CHLR</name>
<evidence type="ECO:0000256" key="4">
    <source>
        <dbReference type="ARBA" id="ARBA00022670"/>
    </source>
</evidence>
<dbReference type="EC" id="3.4.24.-" evidence="12"/>
<protein>
    <recommendedName>
        <fullName evidence="12">Protease HtpX homolog</fullName>
        <ecNumber evidence="12">3.4.24.-</ecNumber>
    </recommendedName>
</protein>
<keyword evidence="9 12" id="KW-1133">Transmembrane helix</keyword>
<comment type="similarity">
    <text evidence="2 12">Belongs to the peptidase M48B family.</text>
</comment>
<feature type="binding site" evidence="12">
    <location>
        <position position="195"/>
    </location>
    <ligand>
        <name>Zn(2+)</name>
        <dbReference type="ChEBI" id="CHEBI:29105"/>
        <note>catalytic</note>
    </ligand>
</feature>
<keyword evidence="7 12" id="KW-0378">Hydrolase</keyword>
<dbReference type="GO" id="GO:0005886">
    <property type="term" value="C:plasma membrane"/>
    <property type="evidence" value="ECO:0007669"/>
    <property type="project" value="UniProtKB-SubCell"/>
</dbReference>
<dbReference type="CDD" id="cd07336">
    <property type="entry name" value="M48B_HtpX_like"/>
    <property type="match status" value="1"/>
</dbReference>
<evidence type="ECO:0000256" key="1">
    <source>
        <dbReference type="ARBA" id="ARBA00004651"/>
    </source>
</evidence>
<reference evidence="14" key="1">
    <citation type="journal article" date="2020" name="mSystems">
        <title>Genome- and Community-Level Interaction Insights into Carbon Utilization and Element Cycling Functions of Hydrothermarchaeota in Hydrothermal Sediment.</title>
        <authorList>
            <person name="Zhou Z."/>
            <person name="Liu Y."/>
            <person name="Xu W."/>
            <person name="Pan J."/>
            <person name="Luo Z.H."/>
            <person name="Li M."/>
        </authorList>
    </citation>
    <scope>NUCLEOTIDE SEQUENCE [LARGE SCALE GENOMIC DNA]</scope>
    <source>
        <strain evidence="14">SpSt-289</strain>
    </source>
</reference>
<evidence type="ECO:0000256" key="2">
    <source>
        <dbReference type="ARBA" id="ARBA00009779"/>
    </source>
</evidence>
<accession>A0A7C1FH24</accession>
<dbReference type="GO" id="GO:0006508">
    <property type="term" value="P:proteolysis"/>
    <property type="evidence" value="ECO:0007669"/>
    <property type="project" value="UniProtKB-KW"/>
</dbReference>
<comment type="cofactor">
    <cofactor evidence="12">
        <name>Zn(2+)</name>
        <dbReference type="ChEBI" id="CHEBI:29105"/>
    </cofactor>
    <text evidence="12">Binds 1 zinc ion per subunit.</text>
</comment>
<dbReference type="EMBL" id="DSMG01000144">
    <property type="protein sequence ID" value="HDX32597.1"/>
    <property type="molecule type" value="Genomic_DNA"/>
</dbReference>
<dbReference type="GO" id="GO:0008270">
    <property type="term" value="F:zinc ion binding"/>
    <property type="evidence" value="ECO:0007669"/>
    <property type="project" value="UniProtKB-UniRule"/>
</dbReference>
<gene>
    <name evidence="12" type="primary">htpX</name>
    <name evidence="14" type="ORF">ENQ20_14090</name>
</gene>
<keyword evidence="8 12" id="KW-0862">Zinc</keyword>
<dbReference type="InterPro" id="IPR050083">
    <property type="entry name" value="HtpX_protease"/>
</dbReference>
<sequence>MLLATLTAFFVVIGGALGGSGGMVIALLFATAINMAAWWFSDKMALKMSGAREVTPEEAPELHRLVETLARRAGIPKPRVHLIDSPTPNAFATGRSPSHGAVAATTGLLQMLNRDEIAGVMAHEIAHIKNRDTLISSIAATFAGAISMIADMAFWSAIFGGGDEEEGGSAGGFLMLFLAPIAALIIQLAISRSREFVADAEGARILGDPKPLADALRKLEAEVRQQPMQVSPATSHLYIVNPVFGGLASLFSTHPPTEKRIAKLEELRREFQPMVKTSAA</sequence>
<dbReference type="InterPro" id="IPR001915">
    <property type="entry name" value="Peptidase_M48"/>
</dbReference>
<evidence type="ECO:0000313" key="14">
    <source>
        <dbReference type="EMBL" id="HDX32597.1"/>
    </source>
</evidence>
<keyword evidence="11 12" id="KW-0472">Membrane</keyword>
<dbReference type="Pfam" id="PF01435">
    <property type="entry name" value="Peptidase_M48"/>
    <property type="match status" value="1"/>
</dbReference>
<feature type="active site" evidence="12">
    <location>
        <position position="124"/>
    </location>
</feature>
<evidence type="ECO:0000256" key="11">
    <source>
        <dbReference type="ARBA" id="ARBA00023136"/>
    </source>
</evidence>
<evidence type="ECO:0000256" key="6">
    <source>
        <dbReference type="ARBA" id="ARBA00022723"/>
    </source>
</evidence>
<keyword evidence="10 12" id="KW-0482">Metalloprotease</keyword>
<evidence type="ECO:0000256" key="5">
    <source>
        <dbReference type="ARBA" id="ARBA00022692"/>
    </source>
</evidence>
<keyword evidence="6 12" id="KW-0479">Metal-binding</keyword>
<keyword evidence="5 12" id="KW-0812">Transmembrane</keyword>
<feature type="binding site" evidence="12">
    <location>
        <position position="127"/>
    </location>
    <ligand>
        <name>Zn(2+)</name>
        <dbReference type="ChEBI" id="CHEBI:29105"/>
        <note>catalytic</note>
    </ligand>
</feature>
<feature type="binding site" evidence="12">
    <location>
        <position position="123"/>
    </location>
    <ligand>
        <name>Zn(2+)</name>
        <dbReference type="ChEBI" id="CHEBI:29105"/>
        <note>catalytic</note>
    </ligand>
</feature>
<dbReference type="HAMAP" id="MF_00188">
    <property type="entry name" value="Pept_M48_protease_HtpX"/>
    <property type="match status" value="1"/>
</dbReference>
<evidence type="ECO:0000256" key="10">
    <source>
        <dbReference type="ARBA" id="ARBA00023049"/>
    </source>
</evidence>
<keyword evidence="4 12" id="KW-0645">Protease</keyword>
<evidence type="ECO:0000259" key="13">
    <source>
        <dbReference type="Pfam" id="PF01435"/>
    </source>
</evidence>
<evidence type="ECO:0000256" key="7">
    <source>
        <dbReference type="ARBA" id="ARBA00022801"/>
    </source>
</evidence>
<evidence type="ECO:0000256" key="12">
    <source>
        <dbReference type="HAMAP-Rule" id="MF_00188"/>
    </source>
</evidence>
<keyword evidence="3 12" id="KW-1003">Cell membrane</keyword>
<evidence type="ECO:0000256" key="8">
    <source>
        <dbReference type="ARBA" id="ARBA00022833"/>
    </source>
</evidence>
<organism evidence="14">
    <name type="scientific">Caldilinea aerophila</name>
    <dbReference type="NCBI Taxonomy" id="133453"/>
    <lineage>
        <taxon>Bacteria</taxon>
        <taxon>Bacillati</taxon>
        <taxon>Chloroflexota</taxon>
        <taxon>Caldilineae</taxon>
        <taxon>Caldilineales</taxon>
        <taxon>Caldilineaceae</taxon>
        <taxon>Caldilinea</taxon>
    </lineage>
</organism>
<evidence type="ECO:0000256" key="9">
    <source>
        <dbReference type="ARBA" id="ARBA00022989"/>
    </source>
</evidence>
<evidence type="ECO:0000256" key="3">
    <source>
        <dbReference type="ARBA" id="ARBA00022475"/>
    </source>
</evidence>
<comment type="caution">
    <text evidence="12">Lacks conserved residue(s) required for the propagation of feature annotation.</text>
</comment>
<dbReference type="PANTHER" id="PTHR43221">
    <property type="entry name" value="PROTEASE HTPX"/>
    <property type="match status" value="1"/>
</dbReference>
<comment type="caution">
    <text evidence="14">The sequence shown here is derived from an EMBL/GenBank/DDBJ whole genome shotgun (WGS) entry which is preliminary data.</text>
</comment>
<dbReference type="PANTHER" id="PTHR43221:SF1">
    <property type="entry name" value="PROTEASE HTPX"/>
    <property type="match status" value="1"/>
</dbReference>
<proteinExistence type="inferred from homology"/>
<feature type="domain" description="Peptidase M48" evidence="13">
    <location>
        <begin position="57"/>
        <end position="267"/>
    </location>
</feature>
<dbReference type="Gene3D" id="3.30.2010.10">
    <property type="entry name" value="Metalloproteases ('zincins'), catalytic domain"/>
    <property type="match status" value="1"/>
</dbReference>
<dbReference type="AlphaFoldDB" id="A0A7C1FH24"/>
<comment type="subcellular location">
    <subcellularLocation>
        <location evidence="1 12">Cell membrane</location>
        <topology evidence="1 12">Multi-pass membrane protein</topology>
    </subcellularLocation>
</comment>
<dbReference type="GO" id="GO:0004222">
    <property type="term" value="F:metalloendopeptidase activity"/>
    <property type="evidence" value="ECO:0007669"/>
    <property type="project" value="UniProtKB-UniRule"/>
</dbReference>
<feature type="transmembrane region" description="Helical" evidence="12">
    <location>
        <begin position="134"/>
        <end position="158"/>
    </location>
</feature>